<dbReference type="EMBL" id="JAGGNH010000005">
    <property type="protein sequence ID" value="KAJ0973465.1"/>
    <property type="molecule type" value="Genomic_DNA"/>
</dbReference>
<evidence type="ECO:0000313" key="7">
    <source>
        <dbReference type="Proteomes" id="UP001085076"/>
    </source>
</evidence>
<reference evidence="6" key="2">
    <citation type="journal article" date="2022" name="Hortic Res">
        <title>The genome of Dioscorea zingiberensis sheds light on the biosynthesis, origin and evolution of the medicinally important diosgenin saponins.</title>
        <authorList>
            <person name="Li Y."/>
            <person name="Tan C."/>
            <person name="Li Z."/>
            <person name="Guo J."/>
            <person name="Li S."/>
            <person name="Chen X."/>
            <person name="Wang C."/>
            <person name="Dai X."/>
            <person name="Yang H."/>
            <person name="Song W."/>
            <person name="Hou L."/>
            <person name="Xu J."/>
            <person name="Tong Z."/>
            <person name="Xu A."/>
            <person name="Yuan X."/>
            <person name="Wang W."/>
            <person name="Yang Q."/>
            <person name="Chen L."/>
            <person name="Sun Z."/>
            <person name="Wang K."/>
            <person name="Pan B."/>
            <person name="Chen J."/>
            <person name="Bao Y."/>
            <person name="Liu F."/>
            <person name="Qi X."/>
            <person name="Gang D.R."/>
            <person name="Wen J."/>
            <person name="Li J."/>
        </authorList>
    </citation>
    <scope>NUCLEOTIDE SEQUENCE</scope>
    <source>
        <strain evidence="6">Dzin_1.0</strain>
    </source>
</reference>
<dbReference type="SUPFAM" id="SSF52540">
    <property type="entry name" value="P-loop containing nucleoside triphosphate hydrolases"/>
    <property type="match status" value="1"/>
</dbReference>
<dbReference type="InterPro" id="IPR027417">
    <property type="entry name" value="P-loop_NTPase"/>
</dbReference>
<dbReference type="PANTHER" id="PTHR47960">
    <property type="entry name" value="DEAD-BOX ATP-DEPENDENT RNA HELICASE 50"/>
    <property type="match status" value="1"/>
</dbReference>
<dbReference type="GO" id="GO:0005524">
    <property type="term" value="F:ATP binding"/>
    <property type="evidence" value="ECO:0007669"/>
    <property type="project" value="UniProtKB-KW"/>
</dbReference>
<feature type="compositionally biased region" description="Basic and acidic residues" evidence="5">
    <location>
        <begin position="63"/>
        <end position="92"/>
    </location>
</feature>
<keyword evidence="2" id="KW-0378">Hydrolase</keyword>
<protein>
    <recommendedName>
        <fullName evidence="8">DEAD/DEAH box helicase domain-containing protein</fullName>
    </recommendedName>
</protein>
<name>A0A9D5CJV1_9LILI</name>
<sequence>MAKGDDAVRRKRNKASRKKMRAADNDVSARVASIIASKRRRKAGKRRACEGMCFSLPTPEDPFNDRFDNTRQAEKLEPPNKKRPPPEKKASESDQAVSKFLILCLNAIQEAWAEEGSFDPNVDAPLLSGTWGFHLWKRCSAARSDFVDINGVCANREQIAWLVSIASDSFATKEKQGLAVPSPFLLYLVASQEKALQVRSVCKPLKALGIHTVSLHPGASLDHQVLGLKSCEPEFLVSTPERLLELVSRSAIDISGVSLLVIDGLINPADTCSLDRVKTIKGKISGKPHVIVFTDGYGEVSVSMVKNLLKAVSNK</sequence>
<gene>
    <name evidence="6" type="ORF">J5N97_021424</name>
</gene>
<accession>A0A9D5CJV1</accession>
<evidence type="ECO:0008006" key="8">
    <source>
        <dbReference type="Google" id="ProtNLM"/>
    </source>
</evidence>
<reference evidence="6" key="1">
    <citation type="submission" date="2021-03" db="EMBL/GenBank/DDBJ databases">
        <authorList>
            <person name="Li Z."/>
            <person name="Yang C."/>
        </authorList>
    </citation>
    <scope>NUCLEOTIDE SEQUENCE</scope>
    <source>
        <strain evidence="6">Dzin_1.0</strain>
        <tissue evidence="6">Leaf</tissue>
    </source>
</reference>
<proteinExistence type="predicted"/>
<dbReference type="OrthoDB" id="1902637at2759"/>
<keyword evidence="7" id="KW-1185">Reference proteome</keyword>
<keyword evidence="4" id="KW-0067">ATP-binding</keyword>
<keyword evidence="1" id="KW-0547">Nucleotide-binding</keyword>
<evidence type="ECO:0000256" key="5">
    <source>
        <dbReference type="SAM" id="MobiDB-lite"/>
    </source>
</evidence>
<dbReference type="Proteomes" id="UP001085076">
    <property type="component" value="Miscellaneous, Linkage group lg05"/>
</dbReference>
<feature type="region of interest" description="Disordered" evidence="5">
    <location>
        <begin position="1"/>
        <end position="94"/>
    </location>
</feature>
<evidence type="ECO:0000256" key="1">
    <source>
        <dbReference type="ARBA" id="ARBA00022741"/>
    </source>
</evidence>
<dbReference type="Gene3D" id="3.40.50.300">
    <property type="entry name" value="P-loop containing nucleotide triphosphate hydrolases"/>
    <property type="match status" value="1"/>
</dbReference>
<dbReference type="GO" id="GO:0004386">
    <property type="term" value="F:helicase activity"/>
    <property type="evidence" value="ECO:0007669"/>
    <property type="project" value="UniProtKB-KW"/>
</dbReference>
<evidence type="ECO:0000256" key="4">
    <source>
        <dbReference type="ARBA" id="ARBA00022840"/>
    </source>
</evidence>
<evidence type="ECO:0000256" key="2">
    <source>
        <dbReference type="ARBA" id="ARBA00022801"/>
    </source>
</evidence>
<comment type="caution">
    <text evidence="6">The sequence shown here is derived from an EMBL/GenBank/DDBJ whole genome shotgun (WGS) entry which is preliminary data.</text>
</comment>
<evidence type="ECO:0000256" key="3">
    <source>
        <dbReference type="ARBA" id="ARBA00022806"/>
    </source>
</evidence>
<feature type="compositionally biased region" description="Basic residues" evidence="5">
    <location>
        <begin position="9"/>
        <end position="20"/>
    </location>
</feature>
<evidence type="ECO:0000313" key="6">
    <source>
        <dbReference type="EMBL" id="KAJ0973465.1"/>
    </source>
</evidence>
<organism evidence="6 7">
    <name type="scientific">Dioscorea zingiberensis</name>
    <dbReference type="NCBI Taxonomy" id="325984"/>
    <lineage>
        <taxon>Eukaryota</taxon>
        <taxon>Viridiplantae</taxon>
        <taxon>Streptophyta</taxon>
        <taxon>Embryophyta</taxon>
        <taxon>Tracheophyta</taxon>
        <taxon>Spermatophyta</taxon>
        <taxon>Magnoliopsida</taxon>
        <taxon>Liliopsida</taxon>
        <taxon>Dioscoreales</taxon>
        <taxon>Dioscoreaceae</taxon>
        <taxon>Dioscorea</taxon>
    </lineage>
</organism>
<keyword evidence="3" id="KW-0347">Helicase</keyword>
<dbReference type="GO" id="GO:0016787">
    <property type="term" value="F:hydrolase activity"/>
    <property type="evidence" value="ECO:0007669"/>
    <property type="project" value="UniProtKB-KW"/>
</dbReference>
<feature type="compositionally biased region" description="Basic residues" evidence="5">
    <location>
        <begin position="37"/>
        <end position="46"/>
    </location>
</feature>
<dbReference type="AlphaFoldDB" id="A0A9D5CJV1"/>